<organism evidence="1 2">
    <name type="scientific">Linum tenue</name>
    <dbReference type="NCBI Taxonomy" id="586396"/>
    <lineage>
        <taxon>Eukaryota</taxon>
        <taxon>Viridiplantae</taxon>
        <taxon>Streptophyta</taxon>
        <taxon>Embryophyta</taxon>
        <taxon>Tracheophyta</taxon>
        <taxon>Spermatophyta</taxon>
        <taxon>Magnoliopsida</taxon>
        <taxon>eudicotyledons</taxon>
        <taxon>Gunneridae</taxon>
        <taxon>Pentapetalae</taxon>
        <taxon>rosids</taxon>
        <taxon>fabids</taxon>
        <taxon>Malpighiales</taxon>
        <taxon>Linaceae</taxon>
        <taxon>Linum</taxon>
    </lineage>
</organism>
<accession>A0AAV0PR81</accession>
<evidence type="ECO:0000313" key="2">
    <source>
        <dbReference type="Proteomes" id="UP001154282"/>
    </source>
</evidence>
<gene>
    <name evidence="1" type="ORF">LITE_LOCUS39633</name>
</gene>
<protein>
    <submittedName>
        <fullName evidence="1">Uncharacterized protein</fullName>
    </submittedName>
</protein>
<name>A0AAV0PR81_9ROSI</name>
<reference evidence="1" key="1">
    <citation type="submission" date="2022-08" db="EMBL/GenBank/DDBJ databases">
        <authorList>
            <person name="Gutierrez-Valencia J."/>
        </authorList>
    </citation>
    <scope>NUCLEOTIDE SEQUENCE</scope>
</reference>
<dbReference type="Proteomes" id="UP001154282">
    <property type="component" value="Unassembled WGS sequence"/>
</dbReference>
<proteinExistence type="predicted"/>
<dbReference type="EMBL" id="CAMGYJ010000009">
    <property type="protein sequence ID" value="CAI0473433.1"/>
    <property type="molecule type" value="Genomic_DNA"/>
</dbReference>
<keyword evidence="2" id="KW-1185">Reference proteome</keyword>
<sequence>MASVSYYGVEFRRPNLGNLYVGPSNNM</sequence>
<evidence type="ECO:0000313" key="1">
    <source>
        <dbReference type="EMBL" id="CAI0473433.1"/>
    </source>
</evidence>
<comment type="caution">
    <text evidence="1">The sequence shown here is derived from an EMBL/GenBank/DDBJ whole genome shotgun (WGS) entry which is preliminary data.</text>
</comment>
<dbReference type="AlphaFoldDB" id="A0AAV0PR81"/>